<feature type="domain" description="UvrD-like helicase ATP-binding" evidence="6">
    <location>
        <begin position="168"/>
        <end position="508"/>
    </location>
</feature>
<accession>A0A543AUZ5</accession>
<dbReference type="InParanoid" id="A0A543AUZ5"/>
<dbReference type="GO" id="GO:0005829">
    <property type="term" value="C:cytosol"/>
    <property type="evidence" value="ECO:0007669"/>
    <property type="project" value="TreeGrafter"/>
</dbReference>
<dbReference type="GO" id="GO:0000725">
    <property type="term" value="P:recombinational repair"/>
    <property type="evidence" value="ECO:0007669"/>
    <property type="project" value="TreeGrafter"/>
</dbReference>
<gene>
    <name evidence="7" type="ORF">FB566_1931</name>
</gene>
<evidence type="ECO:0000256" key="5">
    <source>
        <dbReference type="PROSITE-ProRule" id="PRU00560"/>
    </source>
</evidence>
<evidence type="ECO:0000256" key="3">
    <source>
        <dbReference type="ARBA" id="ARBA00022806"/>
    </source>
</evidence>
<dbReference type="Proteomes" id="UP000317043">
    <property type="component" value="Unassembled WGS sequence"/>
</dbReference>
<dbReference type="Gene3D" id="3.40.50.300">
    <property type="entry name" value="P-loop containing nucleotide triphosphate hydrolases"/>
    <property type="match status" value="2"/>
</dbReference>
<dbReference type="Pfam" id="PF13245">
    <property type="entry name" value="AAA_19"/>
    <property type="match status" value="1"/>
</dbReference>
<evidence type="ECO:0000256" key="4">
    <source>
        <dbReference type="ARBA" id="ARBA00022840"/>
    </source>
</evidence>
<keyword evidence="1 5" id="KW-0547">Nucleotide-binding</keyword>
<evidence type="ECO:0000313" key="8">
    <source>
        <dbReference type="Proteomes" id="UP000317043"/>
    </source>
</evidence>
<comment type="caution">
    <text evidence="7">The sequence shown here is derived from an EMBL/GenBank/DDBJ whole genome shotgun (WGS) entry which is preliminary data.</text>
</comment>
<dbReference type="AlphaFoldDB" id="A0A543AUZ5"/>
<proteinExistence type="predicted"/>
<dbReference type="InterPro" id="IPR014016">
    <property type="entry name" value="UvrD-like_ATP-bd"/>
</dbReference>
<evidence type="ECO:0000256" key="2">
    <source>
        <dbReference type="ARBA" id="ARBA00022801"/>
    </source>
</evidence>
<dbReference type="InterPro" id="IPR000212">
    <property type="entry name" value="DNA_helicase_UvrD/REP"/>
</dbReference>
<protein>
    <submittedName>
        <fullName evidence="7">DNA helicase IV</fullName>
    </submittedName>
</protein>
<keyword evidence="8" id="KW-1185">Reference proteome</keyword>
<keyword evidence="2 5" id="KW-0378">Hydrolase</keyword>
<organism evidence="7 8">
    <name type="scientific">Stackebrandtia endophytica</name>
    <dbReference type="NCBI Taxonomy" id="1496996"/>
    <lineage>
        <taxon>Bacteria</taxon>
        <taxon>Bacillati</taxon>
        <taxon>Actinomycetota</taxon>
        <taxon>Actinomycetes</taxon>
        <taxon>Glycomycetales</taxon>
        <taxon>Glycomycetaceae</taxon>
        <taxon>Stackebrandtia</taxon>
    </lineage>
</organism>
<keyword evidence="3 5" id="KW-0347">Helicase</keyword>
<evidence type="ECO:0000256" key="1">
    <source>
        <dbReference type="ARBA" id="ARBA00022741"/>
    </source>
</evidence>
<dbReference type="OrthoDB" id="9787585at2"/>
<dbReference type="RefSeq" id="WP_142037771.1">
    <property type="nucleotide sequence ID" value="NZ_JBHTGS010000001.1"/>
</dbReference>
<reference evidence="7 8" key="1">
    <citation type="submission" date="2019-06" db="EMBL/GenBank/DDBJ databases">
        <title>Sequencing the genomes of 1000 actinobacteria strains.</title>
        <authorList>
            <person name="Klenk H.-P."/>
        </authorList>
    </citation>
    <scope>NUCLEOTIDE SEQUENCE [LARGE SCALE GENOMIC DNA]</scope>
    <source>
        <strain evidence="7 8">DSM 45928</strain>
    </source>
</reference>
<dbReference type="GO" id="GO:0016787">
    <property type="term" value="F:hydrolase activity"/>
    <property type="evidence" value="ECO:0007669"/>
    <property type="project" value="UniProtKB-UniRule"/>
</dbReference>
<dbReference type="GO" id="GO:0005524">
    <property type="term" value="F:ATP binding"/>
    <property type="evidence" value="ECO:0007669"/>
    <property type="project" value="UniProtKB-UniRule"/>
</dbReference>
<keyword evidence="4 5" id="KW-0067">ATP-binding</keyword>
<dbReference type="SUPFAM" id="SSF52540">
    <property type="entry name" value="P-loop containing nucleoside triphosphate hydrolases"/>
    <property type="match status" value="1"/>
</dbReference>
<dbReference type="GO" id="GO:0043138">
    <property type="term" value="F:3'-5' DNA helicase activity"/>
    <property type="evidence" value="ECO:0007669"/>
    <property type="project" value="TreeGrafter"/>
</dbReference>
<name>A0A543AUZ5_9ACTN</name>
<feature type="binding site" evidence="5">
    <location>
        <begin position="189"/>
        <end position="196"/>
    </location>
    <ligand>
        <name>ATP</name>
        <dbReference type="ChEBI" id="CHEBI:30616"/>
    </ligand>
</feature>
<evidence type="ECO:0000259" key="6">
    <source>
        <dbReference type="PROSITE" id="PS51198"/>
    </source>
</evidence>
<dbReference type="PROSITE" id="PS51198">
    <property type="entry name" value="UVRD_HELICASE_ATP_BIND"/>
    <property type="match status" value="1"/>
</dbReference>
<dbReference type="GO" id="GO:0003677">
    <property type="term" value="F:DNA binding"/>
    <property type="evidence" value="ECO:0007669"/>
    <property type="project" value="InterPro"/>
</dbReference>
<dbReference type="PANTHER" id="PTHR11070">
    <property type="entry name" value="UVRD / RECB / PCRA DNA HELICASE FAMILY MEMBER"/>
    <property type="match status" value="1"/>
</dbReference>
<evidence type="ECO:0000313" key="7">
    <source>
        <dbReference type="EMBL" id="TQL76403.1"/>
    </source>
</evidence>
<dbReference type="PANTHER" id="PTHR11070:SF45">
    <property type="entry name" value="DNA 3'-5' HELICASE"/>
    <property type="match status" value="1"/>
</dbReference>
<dbReference type="InterPro" id="IPR027417">
    <property type="entry name" value="P-loop_NTPase"/>
</dbReference>
<sequence>MTETTIDAALRVEQDHLVASRIALGHMRERTAAITDNAGDELTAWALGRAKALRLADLADRPDTPLFFGRLHLTDEDFHIGRRHVVDQSGNPMVLDWRAPISRSFYQASVRQPMGVTRRRRFGFDGGALTSFEDEKLDAGDELGESSEILAREIERPRVGPMRDIVATIQPEQDDLVRSPLDTTICVQGAPGTGKTAVGLHRAAYLLYAYREQLRRNGVLIVGPNESFMSYIQNVLPTLGEVDVTQLTVHDLVDTIPIRGVDAPETAALKHDERMARVLHRAVWSHVTMPAESLMIPDGGWRWRLGEEYLHRAVAEAQAENLPYLTGRERVRAQIVAGVRRQAEIRSGESPSEAWGRKLGRSKLVTTFLDRYWPALNPKKLVTRLFTDDVFRAEACEGVLTDEERDLLASRTRQPRLTEADTFLIDEVEGLLERPTGFGHVVIDEAQDLSAMQCRAIARRSQHGSLTVLGDLAQGTSPWTATAWQHSLSHLGKPDGEVVALTTGFRVPADVIALANRLLPQLNVDVPAARSLRTDGLLELLPTTDLLGTIAETVASARRFEGSIAVIAADSEADMLREHLGEDDRLSIVAAGQAKGLEFDHVIVAEPSDIVAAETFGLRRLYVVLTRAVSRLSVVHAKPLPEPLTDNASTVS</sequence>
<dbReference type="EMBL" id="VFOW01000001">
    <property type="protein sequence ID" value="TQL76403.1"/>
    <property type="molecule type" value="Genomic_DNA"/>
</dbReference>